<comment type="similarity">
    <text evidence="9">Belongs to the SUA5 family. TsaC subfamily.</text>
</comment>
<reference evidence="11 12" key="1">
    <citation type="journal article" date="2011" name="Stand. Genomic Sci.">
        <title>Complete genome sequence of Allochromatium vinosum DSM 180(T).</title>
        <authorList>
            <person name="Weissgerber T."/>
            <person name="Zigann R."/>
            <person name="Bruce D."/>
            <person name="Chang Y.J."/>
            <person name="Detter J.C."/>
            <person name="Han C."/>
            <person name="Hauser L."/>
            <person name="Jeffries C.D."/>
            <person name="Land M."/>
            <person name="Munk A.C."/>
            <person name="Tapia R."/>
            <person name="Dahl C."/>
        </authorList>
    </citation>
    <scope>NUCLEOTIDE SEQUENCE [LARGE SCALE GENOMIC DNA]</scope>
    <source>
        <strain evidence="12">ATCC 17899 / DSM 180 / NBRC 103801 / NCIMB 10441 / D</strain>
    </source>
</reference>
<dbReference type="GO" id="GO:0006450">
    <property type="term" value="P:regulation of translational fidelity"/>
    <property type="evidence" value="ECO:0007669"/>
    <property type="project" value="TreeGrafter"/>
</dbReference>
<evidence type="ECO:0000256" key="6">
    <source>
        <dbReference type="ARBA" id="ARBA00022741"/>
    </source>
</evidence>
<dbReference type="PROSITE" id="PS51163">
    <property type="entry name" value="YRDC"/>
    <property type="match status" value="1"/>
</dbReference>
<evidence type="ECO:0000256" key="4">
    <source>
        <dbReference type="ARBA" id="ARBA00022694"/>
    </source>
</evidence>
<evidence type="ECO:0000313" key="11">
    <source>
        <dbReference type="EMBL" id="ADC62989.1"/>
    </source>
</evidence>
<dbReference type="Pfam" id="PF01300">
    <property type="entry name" value="Sua5_yciO_yrdC"/>
    <property type="match status" value="1"/>
</dbReference>
<comment type="catalytic activity">
    <reaction evidence="8 9">
        <text>L-threonine + hydrogencarbonate + ATP = L-threonylcarbamoyladenylate + diphosphate + H2O</text>
        <dbReference type="Rhea" id="RHEA:36407"/>
        <dbReference type="ChEBI" id="CHEBI:15377"/>
        <dbReference type="ChEBI" id="CHEBI:17544"/>
        <dbReference type="ChEBI" id="CHEBI:30616"/>
        <dbReference type="ChEBI" id="CHEBI:33019"/>
        <dbReference type="ChEBI" id="CHEBI:57926"/>
        <dbReference type="ChEBI" id="CHEBI:73682"/>
        <dbReference type="EC" id="2.7.7.87"/>
    </reaction>
</comment>
<evidence type="ECO:0000256" key="7">
    <source>
        <dbReference type="ARBA" id="ARBA00022840"/>
    </source>
</evidence>
<protein>
    <recommendedName>
        <fullName evidence="9">Threonylcarbamoyl-AMP synthase</fullName>
        <shortName evidence="9">TC-AMP synthase</shortName>
        <ecNumber evidence="9">2.7.7.87</ecNumber>
    </recommendedName>
    <alternativeName>
        <fullName evidence="9">L-threonylcarbamoyladenylate synthase</fullName>
    </alternativeName>
    <alternativeName>
        <fullName evidence="9">t(6)A37 threonylcarbamoyladenosine biosynthesis protein TsaC</fullName>
    </alternativeName>
    <alternativeName>
        <fullName evidence="9">tRNA threonylcarbamoyladenosine biosynthesis protein TsaC</fullName>
    </alternativeName>
</protein>
<evidence type="ECO:0000256" key="2">
    <source>
        <dbReference type="ARBA" id="ARBA00022490"/>
    </source>
</evidence>
<dbReference type="InterPro" id="IPR017945">
    <property type="entry name" value="DHBP_synth_RibB-like_a/b_dom"/>
</dbReference>
<keyword evidence="2 9" id="KW-0963">Cytoplasm</keyword>
<dbReference type="InterPro" id="IPR006070">
    <property type="entry name" value="Sua5-like_dom"/>
</dbReference>
<dbReference type="PANTHER" id="PTHR17490:SF18">
    <property type="entry name" value="THREONYLCARBAMOYL-AMP SYNTHASE"/>
    <property type="match status" value="1"/>
</dbReference>
<dbReference type="GO" id="GO:0061710">
    <property type="term" value="F:L-threonylcarbamoyladenylate synthase"/>
    <property type="evidence" value="ECO:0007669"/>
    <property type="project" value="UniProtKB-EC"/>
</dbReference>
<evidence type="ECO:0000259" key="10">
    <source>
        <dbReference type="PROSITE" id="PS51163"/>
    </source>
</evidence>
<dbReference type="GO" id="GO:0005737">
    <property type="term" value="C:cytoplasm"/>
    <property type="evidence" value="ECO:0007669"/>
    <property type="project" value="UniProtKB-SubCell"/>
</dbReference>
<dbReference type="SUPFAM" id="SSF55821">
    <property type="entry name" value="YrdC/RibB"/>
    <property type="match status" value="1"/>
</dbReference>
<dbReference type="FunFam" id="3.90.870.10:FF:000004">
    <property type="entry name" value="Threonylcarbamoyl-AMP synthase"/>
    <property type="match status" value="1"/>
</dbReference>
<evidence type="ECO:0000256" key="9">
    <source>
        <dbReference type="HAMAP-Rule" id="MF_01852"/>
    </source>
</evidence>
<dbReference type="AlphaFoldDB" id="D3RV57"/>
<dbReference type="HAMAP" id="MF_01852">
    <property type="entry name" value="TsaC"/>
    <property type="match status" value="1"/>
</dbReference>
<accession>D3RV57</accession>
<dbReference type="GO" id="GO:0005524">
    <property type="term" value="F:ATP binding"/>
    <property type="evidence" value="ECO:0007669"/>
    <property type="project" value="UniProtKB-UniRule"/>
</dbReference>
<dbReference type="InterPro" id="IPR023535">
    <property type="entry name" value="TC-AMP_synthase"/>
</dbReference>
<evidence type="ECO:0000256" key="5">
    <source>
        <dbReference type="ARBA" id="ARBA00022695"/>
    </source>
</evidence>
<dbReference type="GO" id="GO:0002949">
    <property type="term" value="P:tRNA threonylcarbamoyladenosine modification"/>
    <property type="evidence" value="ECO:0007669"/>
    <property type="project" value="UniProtKB-UniRule"/>
</dbReference>
<keyword evidence="7 9" id="KW-0067">ATP-binding</keyword>
<proteinExistence type="inferred from homology"/>
<dbReference type="eggNOG" id="COG0009">
    <property type="taxonomic scope" value="Bacteria"/>
</dbReference>
<evidence type="ECO:0000256" key="1">
    <source>
        <dbReference type="ARBA" id="ARBA00004496"/>
    </source>
</evidence>
<keyword evidence="12" id="KW-1185">Reference proteome</keyword>
<dbReference type="KEGG" id="alv:Alvin_2067"/>
<dbReference type="HOGENOM" id="CLU_031397_6_0_6"/>
<organism evidence="11 12">
    <name type="scientific">Allochromatium vinosum (strain ATCC 17899 / DSM 180 / NBRC 103801 / NCIMB 10441 / D)</name>
    <name type="common">Chromatium vinosum</name>
    <dbReference type="NCBI Taxonomy" id="572477"/>
    <lineage>
        <taxon>Bacteria</taxon>
        <taxon>Pseudomonadati</taxon>
        <taxon>Pseudomonadota</taxon>
        <taxon>Gammaproteobacteria</taxon>
        <taxon>Chromatiales</taxon>
        <taxon>Chromatiaceae</taxon>
        <taxon>Allochromatium</taxon>
    </lineage>
</organism>
<keyword evidence="4 9" id="KW-0819">tRNA processing</keyword>
<dbReference type="Proteomes" id="UP000001441">
    <property type="component" value="Chromosome"/>
</dbReference>
<dbReference type="GO" id="GO:0000049">
    <property type="term" value="F:tRNA binding"/>
    <property type="evidence" value="ECO:0007669"/>
    <property type="project" value="TreeGrafter"/>
</dbReference>
<keyword evidence="6 9" id="KW-0547">Nucleotide-binding</keyword>
<evidence type="ECO:0000256" key="3">
    <source>
        <dbReference type="ARBA" id="ARBA00022679"/>
    </source>
</evidence>
<comment type="function">
    <text evidence="9">Required for the formation of a threonylcarbamoyl group on adenosine at position 37 (t(6)A37) in tRNAs that read codons beginning with adenine. Catalyzes the conversion of L-threonine, HCO(3)(-)/CO(2) and ATP to give threonylcarbamoyl-AMP (TC-AMP) as the acyladenylate intermediate, with the release of diphosphate.</text>
</comment>
<feature type="domain" description="YrdC-like" evidence="10">
    <location>
        <begin position="23"/>
        <end position="204"/>
    </location>
</feature>
<evidence type="ECO:0000256" key="8">
    <source>
        <dbReference type="ARBA" id="ARBA00048366"/>
    </source>
</evidence>
<dbReference type="Gene3D" id="3.90.870.10">
    <property type="entry name" value="DHBP synthase"/>
    <property type="match status" value="1"/>
</dbReference>
<comment type="subcellular location">
    <subcellularLocation>
        <location evidence="1 9">Cytoplasm</location>
    </subcellularLocation>
</comment>
<dbReference type="EC" id="2.7.7.87" evidence="9"/>
<name>D3RV57_ALLVD</name>
<evidence type="ECO:0000313" key="12">
    <source>
        <dbReference type="Proteomes" id="UP000001441"/>
    </source>
</evidence>
<gene>
    <name evidence="9" type="primary">tsaC</name>
    <name evidence="11" type="ordered locus">Alvin_2067</name>
</gene>
<dbReference type="GO" id="GO:0003725">
    <property type="term" value="F:double-stranded RNA binding"/>
    <property type="evidence" value="ECO:0007669"/>
    <property type="project" value="InterPro"/>
</dbReference>
<dbReference type="PANTHER" id="PTHR17490">
    <property type="entry name" value="SUA5"/>
    <property type="match status" value="1"/>
</dbReference>
<dbReference type="InterPro" id="IPR050156">
    <property type="entry name" value="TC-AMP_synthase_SUA5"/>
</dbReference>
<sequence>MTRHQTAILDSKTRSDISIWQPMHRLRLAVRCLRQGGVLAYPTEAVYGLGCDPWNGRAVARLLAIKRRSMTKGLILIAADPDQLRPFVEPLEPERQREIHATWPGPNTWLLPARVATPAWLTGRFDTLAVRVSAHPLVAELCRAYGGAIVSTSANQAARPAARTALGVRLALDEPPDYILAGHCAGSDRPSVIRDGRTGRLIRA</sequence>
<dbReference type="STRING" id="572477.Alvin_2067"/>
<keyword evidence="5 9" id="KW-0548">Nucleotidyltransferase</keyword>
<dbReference type="EMBL" id="CP001896">
    <property type="protein sequence ID" value="ADC62989.1"/>
    <property type="molecule type" value="Genomic_DNA"/>
</dbReference>
<keyword evidence="3 9" id="KW-0808">Transferase</keyword>